<feature type="region of interest" description="Disordered" evidence="3">
    <location>
        <begin position="138"/>
        <end position="225"/>
    </location>
</feature>
<evidence type="ECO:0000256" key="2">
    <source>
        <dbReference type="ARBA" id="ARBA00046328"/>
    </source>
</evidence>
<dbReference type="EMBL" id="DF237256">
    <property type="protein sequence ID" value="GAQ86729.1"/>
    <property type="molecule type" value="Genomic_DNA"/>
</dbReference>
<keyword evidence="6" id="KW-1185">Reference proteome</keyword>
<evidence type="ECO:0000313" key="5">
    <source>
        <dbReference type="EMBL" id="GAQ86729.1"/>
    </source>
</evidence>
<dbReference type="SUPFAM" id="SSF68906">
    <property type="entry name" value="SAP domain"/>
    <property type="match status" value="1"/>
</dbReference>
<dbReference type="AlphaFoldDB" id="A0A1Y1IBD2"/>
<evidence type="ECO:0000256" key="3">
    <source>
        <dbReference type="SAM" id="MobiDB-lite"/>
    </source>
</evidence>
<dbReference type="OMA" id="FGISVQM"/>
<feature type="domain" description="SAP" evidence="4">
    <location>
        <begin position="6"/>
        <end position="40"/>
    </location>
</feature>
<dbReference type="InterPro" id="IPR052240">
    <property type="entry name" value="SAP_domain_ribonucleoprotein"/>
</dbReference>
<evidence type="ECO:0000313" key="6">
    <source>
        <dbReference type="Proteomes" id="UP000054558"/>
    </source>
</evidence>
<feature type="compositionally biased region" description="Low complexity" evidence="3">
    <location>
        <begin position="88"/>
        <end position="104"/>
    </location>
</feature>
<feature type="compositionally biased region" description="Basic and acidic residues" evidence="3">
    <location>
        <begin position="204"/>
        <end position="213"/>
    </location>
</feature>
<feature type="compositionally biased region" description="Polar residues" evidence="3">
    <location>
        <begin position="59"/>
        <end position="74"/>
    </location>
</feature>
<dbReference type="Pfam" id="PF02037">
    <property type="entry name" value="SAP"/>
    <property type="match status" value="1"/>
</dbReference>
<dbReference type="Gene3D" id="1.10.720.30">
    <property type="entry name" value="SAP domain"/>
    <property type="match status" value="1"/>
</dbReference>
<dbReference type="OrthoDB" id="5837849at2759"/>
<name>A0A1Y1IBD2_KLENI</name>
<comment type="similarity">
    <text evidence="2">Belongs to the SAP domain-containing ribonucleoprotein family.</text>
</comment>
<feature type="region of interest" description="Disordered" evidence="3">
    <location>
        <begin position="38"/>
        <end position="119"/>
    </location>
</feature>
<dbReference type="GO" id="GO:0005634">
    <property type="term" value="C:nucleus"/>
    <property type="evidence" value="ECO:0000318"/>
    <property type="project" value="GO_Central"/>
</dbReference>
<dbReference type="InterPro" id="IPR036361">
    <property type="entry name" value="SAP_dom_sf"/>
</dbReference>
<dbReference type="Pfam" id="PF18592">
    <property type="entry name" value="Tho1_MOS11_C"/>
    <property type="match status" value="2"/>
</dbReference>
<dbReference type="Proteomes" id="UP000054558">
    <property type="component" value="Unassembled WGS sequence"/>
</dbReference>
<dbReference type="PANTHER" id="PTHR46551:SF1">
    <property type="entry name" value="SAP DOMAIN-CONTAINING RIBONUCLEOPROTEIN"/>
    <property type="match status" value="1"/>
</dbReference>
<reference evidence="5 6" key="1">
    <citation type="journal article" date="2014" name="Nat. Commun.">
        <title>Klebsormidium flaccidum genome reveals primary factors for plant terrestrial adaptation.</title>
        <authorList>
            <person name="Hori K."/>
            <person name="Maruyama F."/>
            <person name="Fujisawa T."/>
            <person name="Togashi T."/>
            <person name="Yamamoto N."/>
            <person name="Seo M."/>
            <person name="Sato S."/>
            <person name="Yamada T."/>
            <person name="Mori H."/>
            <person name="Tajima N."/>
            <person name="Moriyama T."/>
            <person name="Ikeuchi M."/>
            <person name="Watanabe M."/>
            <person name="Wada H."/>
            <person name="Kobayashi K."/>
            <person name="Saito M."/>
            <person name="Masuda T."/>
            <person name="Sasaki-Sekimoto Y."/>
            <person name="Mashiguchi K."/>
            <person name="Awai K."/>
            <person name="Shimojima M."/>
            <person name="Masuda S."/>
            <person name="Iwai M."/>
            <person name="Nobusawa T."/>
            <person name="Narise T."/>
            <person name="Kondo S."/>
            <person name="Saito H."/>
            <person name="Sato R."/>
            <person name="Murakawa M."/>
            <person name="Ihara Y."/>
            <person name="Oshima-Yamada Y."/>
            <person name="Ohtaka K."/>
            <person name="Satoh M."/>
            <person name="Sonobe K."/>
            <person name="Ishii M."/>
            <person name="Ohtani R."/>
            <person name="Kanamori-Sato M."/>
            <person name="Honoki R."/>
            <person name="Miyazaki D."/>
            <person name="Mochizuki H."/>
            <person name="Umetsu J."/>
            <person name="Higashi K."/>
            <person name="Shibata D."/>
            <person name="Kamiya Y."/>
            <person name="Sato N."/>
            <person name="Nakamura Y."/>
            <person name="Tabata S."/>
            <person name="Ida S."/>
            <person name="Kurokawa K."/>
            <person name="Ohta H."/>
        </authorList>
    </citation>
    <scope>NUCLEOTIDE SEQUENCE [LARGE SCALE GENOMIC DNA]</scope>
    <source>
        <strain evidence="5 6">NIES-2285</strain>
    </source>
</reference>
<dbReference type="STRING" id="105231.A0A1Y1IBD2"/>
<dbReference type="InterPro" id="IPR003034">
    <property type="entry name" value="SAP_dom"/>
</dbReference>
<evidence type="ECO:0000256" key="1">
    <source>
        <dbReference type="ARBA" id="ARBA00022553"/>
    </source>
</evidence>
<feature type="compositionally biased region" description="Basic and acidic residues" evidence="3">
    <location>
        <begin position="38"/>
        <end position="47"/>
    </location>
</feature>
<organism evidence="5 6">
    <name type="scientific">Klebsormidium nitens</name>
    <name type="common">Green alga</name>
    <name type="synonym">Ulothrix nitens</name>
    <dbReference type="NCBI Taxonomy" id="105231"/>
    <lineage>
        <taxon>Eukaryota</taxon>
        <taxon>Viridiplantae</taxon>
        <taxon>Streptophyta</taxon>
        <taxon>Klebsormidiophyceae</taxon>
        <taxon>Klebsormidiales</taxon>
        <taxon>Klebsormidiaceae</taxon>
        <taxon>Klebsormidium</taxon>
    </lineage>
</organism>
<keyword evidence="1" id="KW-0597">Phosphoprotein</keyword>
<proteinExistence type="inferred from homology"/>
<dbReference type="PANTHER" id="PTHR46551">
    <property type="entry name" value="SAP DOMAIN-CONTAINING RIBONUCLEOPROTEIN"/>
    <property type="match status" value="1"/>
</dbReference>
<evidence type="ECO:0000259" key="4">
    <source>
        <dbReference type="PROSITE" id="PS50800"/>
    </source>
</evidence>
<dbReference type="InterPro" id="IPR040746">
    <property type="entry name" value="THO1_MOS11_C"/>
</dbReference>
<accession>A0A1Y1IBD2</accession>
<protein>
    <recommendedName>
        <fullName evidence="4">SAP domain-containing protein</fullName>
    </recommendedName>
</protein>
<dbReference type="PROSITE" id="PS50800">
    <property type="entry name" value="SAP"/>
    <property type="match status" value="1"/>
</dbReference>
<dbReference type="GO" id="GO:0016973">
    <property type="term" value="P:poly(A)+ mRNA export from nucleus"/>
    <property type="evidence" value="ECO:0000318"/>
    <property type="project" value="GO_Central"/>
</dbReference>
<sequence>MAVPDYKKLKVQELKDELAKRGLAVDGLKAMLVERLEAADKESESDKVAQGGSAEAPPSKQSSDPMPATTNQAASEGGQAEGLSLETPAAKAAAPGPAATAPSAIDKKKQRAERFGVPVALSDEEKLKLRAERFGIQKAGGANTGKADGAKGANGVAKSAPSEEDIAKKKARAERFGIPVAAENGASKGTADPDADEKKKKRAERFASEDEQKKKARAERFATAS</sequence>
<gene>
    <name evidence="5" type="ORF">KFL_003070170</name>
</gene>
<dbReference type="SMART" id="SM00513">
    <property type="entry name" value="SAP"/>
    <property type="match status" value="1"/>
</dbReference>